<evidence type="ECO:0000256" key="1">
    <source>
        <dbReference type="SAM" id="MobiDB-lite"/>
    </source>
</evidence>
<accession>A0AAE1LH45</accession>
<organism evidence="3 4">
    <name type="scientific">Frankliniella fusca</name>
    <dbReference type="NCBI Taxonomy" id="407009"/>
    <lineage>
        <taxon>Eukaryota</taxon>
        <taxon>Metazoa</taxon>
        <taxon>Ecdysozoa</taxon>
        <taxon>Arthropoda</taxon>
        <taxon>Hexapoda</taxon>
        <taxon>Insecta</taxon>
        <taxon>Pterygota</taxon>
        <taxon>Neoptera</taxon>
        <taxon>Paraneoptera</taxon>
        <taxon>Thysanoptera</taxon>
        <taxon>Terebrantia</taxon>
        <taxon>Thripoidea</taxon>
        <taxon>Thripidae</taxon>
        <taxon>Frankliniella</taxon>
    </lineage>
</organism>
<dbReference type="EMBL" id="JAHWGI010000970">
    <property type="protein sequence ID" value="KAK3919205.1"/>
    <property type="molecule type" value="Genomic_DNA"/>
</dbReference>
<dbReference type="Proteomes" id="UP001219518">
    <property type="component" value="Unassembled WGS sequence"/>
</dbReference>
<reference evidence="3" key="2">
    <citation type="journal article" date="2023" name="BMC Genomics">
        <title>Pest status, molecular evolution, and epigenetic factors derived from the genome assembly of Frankliniella fusca, a thysanopteran phytovirus vector.</title>
        <authorList>
            <person name="Catto M.A."/>
            <person name="Labadie P.E."/>
            <person name="Jacobson A.L."/>
            <person name="Kennedy G.G."/>
            <person name="Srinivasan R."/>
            <person name="Hunt B.G."/>
        </authorList>
    </citation>
    <scope>NUCLEOTIDE SEQUENCE</scope>
    <source>
        <strain evidence="3">PL_HMW_Pooled</strain>
    </source>
</reference>
<feature type="region of interest" description="Disordered" evidence="1">
    <location>
        <begin position="246"/>
        <end position="283"/>
    </location>
</feature>
<evidence type="ECO:0000313" key="3">
    <source>
        <dbReference type="EMBL" id="KAK3919205.1"/>
    </source>
</evidence>
<dbReference type="AlphaFoldDB" id="A0AAE1LH45"/>
<evidence type="ECO:0000256" key="2">
    <source>
        <dbReference type="SAM" id="Phobius"/>
    </source>
</evidence>
<keyword evidence="2" id="KW-0812">Transmembrane</keyword>
<feature type="transmembrane region" description="Helical" evidence="2">
    <location>
        <begin position="12"/>
        <end position="33"/>
    </location>
</feature>
<gene>
    <name evidence="3" type="ORF">KUF71_008354</name>
</gene>
<keyword evidence="2" id="KW-1133">Transmembrane helix</keyword>
<name>A0AAE1LH45_9NEOP</name>
<protein>
    <submittedName>
        <fullName evidence="3">S-adenosyl-L-methionine-dependent tRNA 4-demethylwyosine synthase TYW1</fullName>
    </submittedName>
</protein>
<reference evidence="3" key="1">
    <citation type="submission" date="2021-07" db="EMBL/GenBank/DDBJ databases">
        <authorList>
            <person name="Catto M.A."/>
            <person name="Jacobson A."/>
            <person name="Kennedy G."/>
            <person name="Labadie P."/>
            <person name="Hunt B.G."/>
            <person name="Srinivasan R."/>
        </authorList>
    </citation>
    <scope>NUCLEOTIDE SEQUENCE</scope>
    <source>
        <strain evidence="3">PL_HMW_Pooled</strain>
        <tissue evidence="3">Head</tissue>
    </source>
</reference>
<sequence length="293" mass="32353">MSALFGAPIYGTLSVPLAVGAATIIFLWMFVFSKKTLQSSVSRDELQKPSTSFLEEKVEPPQKKKKRCGSKGGCWGIMDGKSGSCSDRNKAIEIAKVFIDTDSIISQEFATVLLNQMGAADLSTELIRDANAESIDLSHHVDGSLCIFLTDVSNLKEDKHWLQNSIFSLTNGEKPLIGMKYSVFMFQKFPSDKSKVEALDQLLHKSGAIRLCKAESTDLTSAITSSNFDDWAEELLSQVQRWNTPKKPACKCSQKKKDEESEETCGSKCSDSEEETSQTSQPILDLEDIAKLL</sequence>
<keyword evidence="4" id="KW-1185">Reference proteome</keyword>
<evidence type="ECO:0000313" key="4">
    <source>
        <dbReference type="Proteomes" id="UP001219518"/>
    </source>
</evidence>
<comment type="caution">
    <text evidence="3">The sequence shown here is derived from an EMBL/GenBank/DDBJ whole genome shotgun (WGS) entry which is preliminary data.</text>
</comment>
<keyword evidence="2" id="KW-0472">Membrane</keyword>
<proteinExistence type="predicted"/>